<keyword evidence="2" id="KW-1185">Reference proteome</keyword>
<reference evidence="1" key="1">
    <citation type="submission" date="2023-03" db="EMBL/GenBank/DDBJ databases">
        <title>Chromosome-level genomes of two armyworms, Mythimna separata and Mythimna loreyi, provide insights into the biosynthesis and reception of sex pheromones.</title>
        <authorList>
            <person name="Zhao H."/>
        </authorList>
    </citation>
    <scope>NUCLEOTIDE SEQUENCE</scope>
    <source>
        <strain evidence="1">BeijingLab</strain>
    </source>
</reference>
<dbReference type="Proteomes" id="UP001231649">
    <property type="component" value="Chromosome 32"/>
</dbReference>
<sequence>MDEQTDIRKQVDILKNHNDNIADLQGTLLGLEAKIEFMEQNARSCNIELCNIPERRDENLIALLENLGSKVNFKISEKDLVAIHRVPRAHQQNDKPKNIIVKFTSKILRDNVLSACRLFKGLNAEALGFKNSTLPILVHEHLTLKNKQLFRESREAAARNNFKFVWVKNGTILAREKEGARAFAIKSSHDVAKIKPASSLISKSASPEN</sequence>
<gene>
    <name evidence="1" type="ORF">PYW08_013091</name>
</gene>
<dbReference type="EMBL" id="CM056808">
    <property type="protein sequence ID" value="KAJ8704367.1"/>
    <property type="molecule type" value="Genomic_DNA"/>
</dbReference>
<name>A0ACC2Q0W3_9NEOP</name>
<organism evidence="1 2">
    <name type="scientific">Mythimna loreyi</name>
    <dbReference type="NCBI Taxonomy" id="667449"/>
    <lineage>
        <taxon>Eukaryota</taxon>
        <taxon>Metazoa</taxon>
        <taxon>Ecdysozoa</taxon>
        <taxon>Arthropoda</taxon>
        <taxon>Hexapoda</taxon>
        <taxon>Insecta</taxon>
        <taxon>Pterygota</taxon>
        <taxon>Neoptera</taxon>
        <taxon>Endopterygota</taxon>
        <taxon>Lepidoptera</taxon>
        <taxon>Glossata</taxon>
        <taxon>Ditrysia</taxon>
        <taxon>Noctuoidea</taxon>
        <taxon>Noctuidae</taxon>
        <taxon>Noctuinae</taxon>
        <taxon>Hadenini</taxon>
        <taxon>Mythimna</taxon>
    </lineage>
</organism>
<evidence type="ECO:0000313" key="2">
    <source>
        <dbReference type="Proteomes" id="UP001231649"/>
    </source>
</evidence>
<proteinExistence type="predicted"/>
<comment type="caution">
    <text evidence="1">The sequence shown here is derived from an EMBL/GenBank/DDBJ whole genome shotgun (WGS) entry which is preliminary data.</text>
</comment>
<protein>
    <submittedName>
        <fullName evidence="1">Uncharacterized protein</fullName>
    </submittedName>
</protein>
<accession>A0ACC2Q0W3</accession>
<evidence type="ECO:0000313" key="1">
    <source>
        <dbReference type="EMBL" id="KAJ8704367.1"/>
    </source>
</evidence>